<reference evidence="4 5" key="1">
    <citation type="submission" date="2018-08" db="EMBL/GenBank/DDBJ databases">
        <title>A genome reference for cultivated species of the human gut microbiota.</title>
        <authorList>
            <person name="Zou Y."/>
            <person name="Xue W."/>
            <person name="Luo G."/>
        </authorList>
    </citation>
    <scope>NUCLEOTIDE SEQUENCE [LARGE SCALE GENOMIC DNA]</scope>
    <source>
        <strain evidence="4 5">TM09-12</strain>
    </source>
</reference>
<dbReference type="RefSeq" id="WP_117633257.1">
    <property type="nucleotide sequence ID" value="NZ_QSON01000004.1"/>
</dbReference>
<name>A0A374P8S8_9FIRM</name>
<accession>A0A374P8S8</accession>
<dbReference type="InterPro" id="IPR000917">
    <property type="entry name" value="Sulfatase_N"/>
</dbReference>
<evidence type="ECO:0000313" key="5">
    <source>
        <dbReference type="Proteomes" id="UP000263014"/>
    </source>
</evidence>
<dbReference type="PANTHER" id="PTHR42693:SF53">
    <property type="entry name" value="ENDO-4-O-SULFATASE"/>
    <property type="match status" value="1"/>
</dbReference>
<gene>
    <name evidence="4" type="ORF">DXD79_10675</name>
</gene>
<proteinExistence type="inferred from homology"/>
<dbReference type="PANTHER" id="PTHR42693">
    <property type="entry name" value="ARYLSULFATASE FAMILY MEMBER"/>
    <property type="match status" value="1"/>
</dbReference>
<dbReference type="Gene3D" id="3.40.720.10">
    <property type="entry name" value="Alkaline Phosphatase, subunit A"/>
    <property type="match status" value="1"/>
</dbReference>
<keyword evidence="2" id="KW-0378">Hydrolase</keyword>
<dbReference type="Proteomes" id="UP000263014">
    <property type="component" value="Unassembled WGS sequence"/>
</dbReference>
<feature type="domain" description="Sulfatase N-terminal" evidence="3">
    <location>
        <begin position="15"/>
        <end position="394"/>
    </location>
</feature>
<evidence type="ECO:0000256" key="1">
    <source>
        <dbReference type="ARBA" id="ARBA00008779"/>
    </source>
</evidence>
<evidence type="ECO:0000256" key="2">
    <source>
        <dbReference type="ARBA" id="ARBA00022801"/>
    </source>
</evidence>
<dbReference type="AlphaFoldDB" id="A0A374P8S8"/>
<dbReference type="GO" id="GO:0004065">
    <property type="term" value="F:arylsulfatase activity"/>
    <property type="evidence" value="ECO:0007669"/>
    <property type="project" value="TreeGrafter"/>
</dbReference>
<dbReference type="InterPro" id="IPR050738">
    <property type="entry name" value="Sulfatase"/>
</dbReference>
<dbReference type="EMBL" id="QSON01000004">
    <property type="protein sequence ID" value="RGJ05348.1"/>
    <property type="molecule type" value="Genomic_DNA"/>
</dbReference>
<comment type="caution">
    <text evidence="4">The sequence shown here is derived from an EMBL/GenBank/DDBJ whole genome shotgun (WGS) entry which is preliminary data.</text>
</comment>
<dbReference type="Pfam" id="PF00884">
    <property type="entry name" value="Sulfatase"/>
    <property type="match status" value="1"/>
</dbReference>
<comment type="similarity">
    <text evidence="1">Belongs to the sulfatase family.</text>
</comment>
<sequence length="485" mass="55739">MTAEKNDLGLKETKPAIILITCDQLNRNTLGCYGGKTIQTPHIDRLAEEGTVCSRCYTVSPWCLPARCAMLSGLYPHRNRAYSNFRKCALDTGRDNLFFALKDSGYHTSLFGKCHFAPVPYDRTRPDATLPYEEFREYYQSLGIDELRLQDDKQVSAWFLDDYSRELDRAGYLTPYREAVWNPEYQKVFPFPGPACWHPDAWVGDQAAGSIRRYDQKKPLFAWVSFSGPHFPFDAPQEYADRIDRSRLPERIRREGEFAGMDRIHHDSYYGGDNGTVIDGARPAKGKGCRSYTEEYWDRMRTSYYANVKLIDDQVGKIEDAVRERYGDNALILFTADHGEMLGNHGLWGKNMCAYDEVWRIPLLIRYPGNRKRAVEERLVNSTDFLPTCLGAAGGRQICCDGNDLADSAWSREYTFAEGEGFMAVTDGLRKYIHLQRQNGKKRELIDLMKDPHEFDNRVSWPEYQAEAAHLEEKMLEHMIPSVLA</sequence>
<organism evidence="4 5">
    <name type="scientific">Hungatella hathewayi</name>
    <dbReference type="NCBI Taxonomy" id="154046"/>
    <lineage>
        <taxon>Bacteria</taxon>
        <taxon>Bacillati</taxon>
        <taxon>Bacillota</taxon>
        <taxon>Clostridia</taxon>
        <taxon>Lachnospirales</taxon>
        <taxon>Lachnospiraceae</taxon>
        <taxon>Hungatella</taxon>
    </lineage>
</organism>
<dbReference type="InterPro" id="IPR017850">
    <property type="entry name" value="Alkaline_phosphatase_core_sf"/>
</dbReference>
<dbReference type="SUPFAM" id="SSF53649">
    <property type="entry name" value="Alkaline phosphatase-like"/>
    <property type="match status" value="1"/>
</dbReference>
<evidence type="ECO:0000259" key="3">
    <source>
        <dbReference type="Pfam" id="PF00884"/>
    </source>
</evidence>
<protein>
    <recommendedName>
        <fullName evidence="3">Sulfatase N-terminal domain-containing protein</fullName>
    </recommendedName>
</protein>
<evidence type="ECO:0000313" key="4">
    <source>
        <dbReference type="EMBL" id="RGJ05348.1"/>
    </source>
</evidence>